<evidence type="ECO:0000256" key="2">
    <source>
        <dbReference type="ARBA" id="ARBA00023054"/>
    </source>
</evidence>
<dbReference type="InterPro" id="IPR036028">
    <property type="entry name" value="SH3-like_dom_sf"/>
</dbReference>
<reference evidence="7" key="1">
    <citation type="submission" date="2025-08" db="UniProtKB">
        <authorList>
            <consortium name="RefSeq"/>
        </authorList>
    </citation>
    <scope>IDENTIFICATION</scope>
    <source>
        <tissue evidence="7">Whole organism</tissue>
    </source>
</reference>
<feature type="compositionally biased region" description="Basic and acidic residues" evidence="4">
    <location>
        <begin position="379"/>
        <end position="399"/>
    </location>
</feature>
<dbReference type="GeneID" id="113215397"/>
<evidence type="ECO:0000259" key="5">
    <source>
        <dbReference type="PROSITE" id="PS50002"/>
    </source>
</evidence>
<evidence type="ECO:0000256" key="4">
    <source>
        <dbReference type="SAM" id="MobiDB-lite"/>
    </source>
</evidence>
<organism evidence="6 7">
    <name type="scientific">Frankliniella occidentalis</name>
    <name type="common">Western flower thrips</name>
    <name type="synonym">Euthrips occidentalis</name>
    <dbReference type="NCBI Taxonomy" id="133901"/>
    <lineage>
        <taxon>Eukaryota</taxon>
        <taxon>Metazoa</taxon>
        <taxon>Ecdysozoa</taxon>
        <taxon>Arthropoda</taxon>
        <taxon>Hexapoda</taxon>
        <taxon>Insecta</taxon>
        <taxon>Pterygota</taxon>
        <taxon>Neoptera</taxon>
        <taxon>Paraneoptera</taxon>
        <taxon>Thysanoptera</taxon>
        <taxon>Terebrantia</taxon>
        <taxon>Thripoidea</taxon>
        <taxon>Thripidae</taxon>
        <taxon>Frankliniella</taxon>
    </lineage>
</organism>
<dbReference type="Pfam" id="PF06625">
    <property type="entry name" value="DUF1151"/>
    <property type="match status" value="1"/>
</dbReference>
<dbReference type="OrthoDB" id="5963205at2759"/>
<evidence type="ECO:0000256" key="3">
    <source>
        <dbReference type="PROSITE-ProRule" id="PRU00192"/>
    </source>
</evidence>
<keyword evidence="1 3" id="KW-0728">SH3 domain</keyword>
<evidence type="ECO:0000313" key="7">
    <source>
        <dbReference type="RefSeq" id="XP_026290805.1"/>
    </source>
</evidence>
<dbReference type="InterPro" id="IPR009533">
    <property type="entry name" value="FAM107"/>
</dbReference>
<dbReference type="PROSITE" id="PS50002">
    <property type="entry name" value="SH3"/>
    <property type="match status" value="1"/>
</dbReference>
<protein>
    <submittedName>
        <fullName evidence="7">Uncharacterized protein LOC113215397</fullName>
    </submittedName>
</protein>
<dbReference type="Gene3D" id="2.30.30.40">
    <property type="entry name" value="SH3 Domains"/>
    <property type="match status" value="1"/>
</dbReference>
<dbReference type="Proteomes" id="UP000504606">
    <property type="component" value="Unplaced"/>
</dbReference>
<sequence>MAKAELYRAKCAFNVSEQDGAKTTAQSETKSVPTSPNFLRSANINALNLNNKVNQNIQFFTKLSAKTIEDGANQTGTPGSPAKAVRKKDKSPVRLLADKENDEQGKKEDDSEEKDTEKDKDKEKEKEEVKPTDKPERVKVLLDLPNQDQRTSKSSEDLTRVDDDVNEKDLKYIKDIKDLREIFLGFKEGDLFKVLSKEWESWWAVRTLDSNRRVGLVQAQLLEKEDAELPDDEDSENMDQIESNLKASLDELRKRIGEHDPTNIYADAMIPEQEIMERCNQRNSSGHGLMGGLGGLGRPLPSGGPPHVNSEGLIVPRKVQNPCLDSKDRQNLHRELIFNTKIGKNPLNQKSELARALQNRKESQAKREVELQKQQNKTPFERVIEERARKLESRKEPEGRSSSGAEPEFMQIHAKVCKPK</sequence>
<feature type="region of interest" description="Disordered" evidence="4">
    <location>
        <begin position="17"/>
        <end position="36"/>
    </location>
</feature>
<feature type="region of interest" description="Disordered" evidence="4">
    <location>
        <begin position="70"/>
        <end position="137"/>
    </location>
</feature>
<accession>A0A6J1TGD4</accession>
<keyword evidence="2" id="KW-0175">Coiled coil</keyword>
<dbReference type="SUPFAM" id="SSF50044">
    <property type="entry name" value="SH3-domain"/>
    <property type="match status" value="1"/>
</dbReference>
<feature type="domain" description="SH3" evidence="5">
    <location>
        <begin position="165"/>
        <end position="227"/>
    </location>
</feature>
<dbReference type="InterPro" id="IPR001452">
    <property type="entry name" value="SH3_domain"/>
</dbReference>
<feature type="compositionally biased region" description="Basic and acidic residues" evidence="4">
    <location>
        <begin position="359"/>
        <end position="371"/>
    </location>
</feature>
<dbReference type="KEGG" id="foc:113215397"/>
<gene>
    <name evidence="7" type="primary">LOC113215397</name>
</gene>
<dbReference type="AlphaFoldDB" id="A0A6J1TGD4"/>
<keyword evidence="6" id="KW-1185">Reference proteome</keyword>
<dbReference type="PANTHER" id="PTHR16768">
    <property type="entry name" value="DOWN REGULATED IN RENAL CARCINOMA 1/TU3A"/>
    <property type="match status" value="1"/>
</dbReference>
<feature type="compositionally biased region" description="Basic and acidic residues" evidence="4">
    <location>
        <begin position="90"/>
        <end position="137"/>
    </location>
</feature>
<evidence type="ECO:0000256" key="1">
    <source>
        <dbReference type="ARBA" id="ARBA00022443"/>
    </source>
</evidence>
<dbReference type="PANTHER" id="PTHR16768:SF5">
    <property type="entry name" value="FI14214P"/>
    <property type="match status" value="1"/>
</dbReference>
<proteinExistence type="predicted"/>
<feature type="region of interest" description="Disordered" evidence="4">
    <location>
        <begin position="359"/>
        <end position="420"/>
    </location>
</feature>
<name>A0A6J1TGD4_FRAOC</name>
<evidence type="ECO:0000313" key="6">
    <source>
        <dbReference type="Proteomes" id="UP000504606"/>
    </source>
</evidence>
<dbReference type="Pfam" id="PF07653">
    <property type="entry name" value="SH3_2"/>
    <property type="match status" value="1"/>
</dbReference>
<dbReference type="RefSeq" id="XP_026290805.1">
    <property type="nucleotide sequence ID" value="XM_026435020.2"/>
</dbReference>